<feature type="transmembrane region" description="Helical" evidence="7">
    <location>
        <begin position="375"/>
        <end position="393"/>
    </location>
</feature>
<dbReference type="AlphaFoldDB" id="A0AA40BIF6"/>
<feature type="transmembrane region" description="Helical" evidence="7">
    <location>
        <begin position="113"/>
        <end position="132"/>
    </location>
</feature>
<feature type="transmembrane region" description="Helical" evidence="7">
    <location>
        <begin position="89"/>
        <end position="107"/>
    </location>
</feature>
<dbReference type="EMBL" id="JAUIRO010000001">
    <property type="protein sequence ID" value="KAK0734789.1"/>
    <property type="molecule type" value="Genomic_DNA"/>
</dbReference>
<dbReference type="InterPro" id="IPR036259">
    <property type="entry name" value="MFS_trans_sf"/>
</dbReference>
<feature type="transmembrane region" description="Helical" evidence="7">
    <location>
        <begin position="179"/>
        <end position="198"/>
    </location>
</feature>
<evidence type="ECO:0000256" key="2">
    <source>
        <dbReference type="ARBA" id="ARBA00022448"/>
    </source>
</evidence>
<feature type="compositionally biased region" description="Polar residues" evidence="6">
    <location>
        <begin position="265"/>
        <end position="280"/>
    </location>
</feature>
<dbReference type="InterPro" id="IPR050930">
    <property type="entry name" value="MFS_Vesicular_Transporter"/>
</dbReference>
<keyword evidence="3 7" id="KW-0812">Transmembrane</keyword>
<feature type="transmembrane region" description="Helical" evidence="7">
    <location>
        <begin position="297"/>
        <end position="327"/>
    </location>
</feature>
<dbReference type="PRINTS" id="PR01036">
    <property type="entry name" value="TCRTETB"/>
</dbReference>
<feature type="transmembrane region" description="Helical" evidence="7">
    <location>
        <begin position="60"/>
        <end position="82"/>
    </location>
</feature>
<name>A0AA40BIF6_9PEZI</name>
<keyword evidence="10" id="KW-1185">Reference proteome</keyword>
<dbReference type="GeneID" id="85324318"/>
<feature type="domain" description="Major facilitator superfamily (MFS) profile" evidence="8">
    <location>
        <begin position="19"/>
        <end position="508"/>
    </location>
</feature>
<dbReference type="Gene3D" id="1.20.1250.20">
    <property type="entry name" value="MFS general substrate transporter like domains"/>
    <property type="match status" value="2"/>
</dbReference>
<protein>
    <submittedName>
        <fullName evidence="9">Major facilitator superfamily domain-containing protein</fullName>
    </submittedName>
</protein>
<evidence type="ECO:0000256" key="3">
    <source>
        <dbReference type="ARBA" id="ARBA00022692"/>
    </source>
</evidence>
<dbReference type="PANTHER" id="PTHR23506:SF37">
    <property type="entry name" value="MAJOR FACILITATOR SUPERFAMILY (MFS) PROFILE DOMAIN-CONTAINING PROTEIN"/>
    <property type="match status" value="1"/>
</dbReference>
<sequence>MAGLSLRTVIGWRSHAVVIGAAVAMGQFSDLFLFGMRVPLLPFLMRDHLNVPEAEVQDRVAVLLASFSISSFLCAVPAGLIADIPNLRSPLYLAGLLAMTAGTIVFYTSHEYAVLIITGALNGFSIAVLYAAGWPMIVDAVAPQNIGKAMGTIRSLVSVGQLCGPPVGGLIFSRWGFQGILNVSLGVLAIDFILRLFMVDTPRPPGAMPAVMPESGSTNKTAGGIEEGTVASKDIGDANGNGHEPTETDRLLPESSSPSRPSSSAVAEQQPTSDGDNATLTGEPGIGTEGETKKKPFILPILFCLSDPQLLVAIWLSLVQFIIFGAYDATLTIQAVTEFNLTAEQVGAVYLALSLPSLVLGPMAGWAVDRFGPRRVAITGYAVYGPALALMVLPSSGLLSGVAAFSVFCVSLLVQGCCVPLAQTPSMIKSMQRVNSAVRHNPARFGSRSAFGQTFGLNTLIASLGLMIGNYTGAALREAAGYWVMNSVLAVMCASGSLLAWTVFDSGES</sequence>
<dbReference type="GO" id="GO:0016020">
    <property type="term" value="C:membrane"/>
    <property type="evidence" value="ECO:0007669"/>
    <property type="project" value="UniProtKB-SubCell"/>
</dbReference>
<feature type="transmembrane region" description="Helical" evidence="7">
    <location>
        <begin position="347"/>
        <end position="368"/>
    </location>
</feature>
<accession>A0AA40BIF6</accession>
<evidence type="ECO:0000256" key="4">
    <source>
        <dbReference type="ARBA" id="ARBA00022989"/>
    </source>
</evidence>
<dbReference type="GO" id="GO:0022857">
    <property type="term" value="F:transmembrane transporter activity"/>
    <property type="evidence" value="ECO:0007669"/>
    <property type="project" value="InterPro"/>
</dbReference>
<evidence type="ECO:0000256" key="1">
    <source>
        <dbReference type="ARBA" id="ARBA00004141"/>
    </source>
</evidence>
<keyword evidence="5 7" id="KW-0472">Membrane</keyword>
<feature type="region of interest" description="Disordered" evidence="6">
    <location>
        <begin position="208"/>
        <end position="291"/>
    </location>
</feature>
<feature type="transmembrane region" description="Helical" evidence="7">
    <location>
        <begin position="455"/>
        <end position="476"/>
    </location>
</feature>
<feature type="transmembrane region" description="Helical" evidence="7">
    <location>
        <begin position="399"/>
        <end position="422"/>
    </location>
</feature>
<dbReference type="PROSITE" id="PS50850">
    <property type="entry name" value="MFS"/>
    <property type="match status" value="1"/>
</dbReference>
<organism evidence="9 10">
    <name type="scientific">Lasiosphaeria miniovina</name>
    <dbReference type="NCBI Taxonomy" id="1954250"/>
    <lineage>
        <taxon>Eukaryota</taxon>
        <taxon>Fungi</taxon>
        <taxon>Dikarya</taxon>
        <taxon>Ascomycota</taxon>
        <taxon>Pezizomycotina</taxon>
        <taxon>Sordariomycetes</taxon>
        <taxon>Sordariomycetidae</taxon>
        <taxon>Sordariales</taxon>
        <taxon>Lasiosphaeriaceae</taxon>
        <taxon>Lasiosphaeria</taxon>
    </lineage>
</organism>
<feature type="transmembrane region" description="Helical" evidence="7">
    <location>
        <begin position="16"/>
        <end position="40"/>
    </location>
</feature>
<dbReference type="RefSeq" id="XP_060303666.1">
    <property type="nucleotide sequence ID" value="XM_060441048.1"/>
</dbReference>
<comment type="subcellular location">
    <subcellularLocation>
        <location evidence="1">Membrane</location>
        <topology evidence="1">Multi-pass membrane protein</topology>
    </subcellularLocation>
</comment>
<evidence type="ECO:0000313" key="9">
    <source>
        <dbReference type="EMBL" id="KAK0734789.1"/>
    </source>
</evidence>
<feature type="transmembrane region" description="Helical" evidence="7">
    <location>
        <begin position="482"/>
        <end position="504"/>
    </location>
</feature>
<dbReference type="InterPro" id="IPR020846">
    <property type="entry name" value="MFS_dom"/>
</dbReference>
<feature type="compositionally biased region" description="Low complexity" evidence="6">
    <location>
        <begin position="253"/>
        <end position="264"/>
    </location>
</feature>
<dbReference type="InterPro" id="IPR011701">
    <property type="entry name" value="MFS"/>
</dbReference>
<evidence type="ECO:0000256" key="5">
    <source>
        <dbReference type="ARBA" id="ARBA00023136"/>
    </source>
</evidence>
<evidence type="ECO:0000313" key="10">
    <source>
        <dbReference type="Proteomes" id="UP001172101"/>
    </source>
</evidence>
<proteinExistence type="predicted"/>
<comment type="caution">
    <text evidence="9">The sequence shown here is derived from an EMBL/GenBank/DDBJ whole genome shotgun (WGS) entry which is preliminary data.</text>
</comment>
<evidence type="ECO:0000256" key="6">
    <source>
        <dbReference type="SAM" id="MobiDB-lite"/>
    </source>
</evidence>
<dbReference type="Proteomes" id="UP001172101">
    <property type="component" value="Unassembled WGS sequence"/>
</dbReference>
<gene>
    <name evidence="9" type="ORF">B0T26DRAFT_689650</name>
</gene>
<keyword evidence="2" id="KW-0813">Transport</keyword>
<dbReference type="PANTHER" id="PTHR23506">
    <property type="entry name" value="GH10249P"/>
    <property type="match status" value="1"/>
</dbReference>
<keyword evidence="4 7" id="KW-1133">Transmembrane helix</keyword>
<dbReference type="SUPFAM" id="SSF103473">
    <property type="entry name" value="MFS general substrate transporter"/>
    <property type="match status" value="1"/>
</dbReference>
<reference evidence="9" key="1">
    <citation type="submission" date="2023-06" db="EMBL/GenBank/DDBJ databases">
        <title>Genome-scale phylogeny and comparative genomics of the fungal order Sordariales.</title>
        <authorList>
            <consortium name="Lawrence Berkeley National Laboratory"/>
            <person name="Hensen N."/>
            <person name="Bonometti L."/>
            <person name="Westerberg I."/>
            <person name="Brannstrom I.O."/>
            <person name="Guillou S."/>
            <person name="Cros-Aarteil S."/>
            <person name="Calhoun S."/>
            <person name="Haridas S."/>
            <person name="Kuo A."/>
            <person name="Mondo S."/>
            <person name="Pangilinan J."/>
            <person name="Riley R."/>
            <person name="LaButti K."/>
            <person name="Andreopoulos B."/>
            <person name="Lipzen A."/>
            <person name="Chen C."/>
            <person name="Yanf M."/>
            <person name="Daum C."/>
            <person name="Ng V."/>
            <person name="Clum A."/>
            <person name="Steindorff A."/>
            <person name="Ohm R."/>
            <person name="Martin F."/>
            <person name="Silar P."/>
            <person name="Natvig D."/>
            <person name="Lalanne C."/>
            <person name="Gautier V."/>
            <person name="Ament-velasquez S.L."/>
            <person name="Kruys A."/>
            <person name="Hutchinson M.I."/>
            <person name="Powell A.J."/>
            <person name="Barry K."/>
            <person name="Miller A.N."/>
            <person name="Grigoriev I.V."/>
            <person name="Debuchy R."/>
            <person name="Gladieux P."/>
            <person name="Thoren M.H."/>
            <person name="Johannesson H."/>
        </authorList>
    </citation>
    <scope>NUCLEOTIDE SEQUENCE</scope>
    <source>
        <strain evidence="9">SMH2392-1A</strain>
    </source>
</reference>
<dbReference type="Pfam" id="PF07690">
    <property type="entry name" value="MFS_1"/>
    <property type="match status" value="1"/>
</dbReference>
<evidence type="ECO:0000259" key="8">
    <source>
        <dbReference type="PROSITE" id="PS50850"/>
    </source>
</evidence>
<evidence type="ECO:0000256" key="7">
    <source>
        <dbReference type="SAM" id="Phobius"/>
    </source>
</evidence>